<dbReference type="AlphaFoldDB" id="A0A4V2G4S0"/>
<dbReference type="Gene3D" id="3.30.70.360">
    <property type="match status" value="1"/>
</dbReference>
<dbReference type="GO" id="GO:0016787">
    <property type="term" value="F:hydrolase activity"/>
    <property type="evidence" value="ECO:0007669"/>
    <property type="project" value="UniProtKB-KW"/>
</dbReference>
<dbReference type="InterPro" id="IPR002933">
    <property type="entry name" value="Peptidase_M20"/>
</dbReference>
<dbReference type="SUPFAM" id="SSF53187">
    <property type="entry name" value="Zn-dependent exopeptidases"/>
    <property type="match status" value="1"/>
</dbReference>
<dbReference type="NCBIfam" id="TIGR01910">
    <property type="entry name" value="DapE-ArgE"/>
    <property type="match status" value="1"/>
</dbReference>
<gene>
    <name evidence="9" type="ORF">BDD14_3632</name>
</gene>
<dbReference type="GO" id="GO:0046872">
    <property type="term" value="F:metal ion binding"/>
    <property type="evidence" value="ECO:0007669"/>
    <property type="project" value="UniProtKB-KW"/>
</dbReference>
<dbReference type="Pfam" id="PF01546">
    <property type="entry name" value="Peptidase_M20"/>
    <property type="match status" value="1"/>
</dbReference>
<evidence type="ECO:0000259" key="8">
    <source>
        <dbReference type="Pfam" id="PF07687"/>
    </source>
</evidence>
<evidence type="ECO:0000256" key="5">
    <source>
        <dbReference type="ARBA" id="ARBA00022801"/>
    </source>
</evidence>
<dbReference type="InterPro" id="IPR011650">
    <property type="entry name" value="Peptidase_M20_dimer"/>
</dbReference>
<evidence type="ECO:0000256" key="7">
    <source>
        <dbReference type="ARBA" id="ARBA00023285"/>
    </source>
</evidence>
<comment type="similarity">
    <text evidence="3">Belongs to the peptidase M20A family.</text>
</comment>
<dbReference type="InterPro" id="IPR050072">
    <property type="entry name" value="Peptidase_M20A"/>
</dbReference>
<evidence type="ECO:0000256" key="1">
    <source>
        <dbReference type="ARBA" id="ARBA00001941"/>
    </source>
</evidence>
<dbReference type="EMBL" id="SHKW01000001">
    <property type="protein sequence ID" value="RZU42086.1"/>
    <property type="molecule type" value="Genomic_DNA"/>
</dbReference>
<name>A0A4V2G4S0_9BACT</name>
<keyword evidence="7" id="KW-0170">Cobalt</keyword>
<keyword evidence="10" id="KW-1185">Reference proteome</keyword>
<accession>A0A4V2G4S0</accession>
<keyword evidence="4" id="KW-0479">Metal-binding</keyword>
<dbReference type="OrthoDB" id="9792335at2"/>
<evidence type="ECO:0000313" key="10">
    <source>
        <dbReference type="Proteomes" id="UP000292958"/>
    </source>
</evidence>
<dbReference type="NCBIfam" id="NF009558">
    <property type="entry name" value="PRK13013.1"/>
    <property type="match status" value="1"/>
</dbReference>
<evidence type="ECO:0000256" key="3">
    <source>
        <dbReference type="ARBA" id="ARBA00006247"/>
    </source>
</evidence>
<evidence type="ECO:0000313" key="9">
    <source>
        <dbReference type="EMBL" id="RZU42086.1"/>
    </source>
</evidence>
<proteinExistence type="inferred from homology"/>
<comment type="cofactor">
    <cofactor evidence="1">
        <name>Co(2+)</name>
        <dbReference type="ChEBI" id="CHEBI:48828"/>
    </cofactor>
</comment>
<sequence>MAATEVSAKTQEAICSNVDQIQDEMISFLQDLVRVPTVNPPGDLYREGAELIGDQLKKFGYEINYITADGMKEHTQAHPRVNVFGRMKGTASRPSLHFNGHFDVVPVGYGWTRDPFAAAIEDGKIYGRGVSDQKAGIAASIFAIEAVKRAGLKLRGTVEQSGSVDEESGGFAGVAYLAKQGWLGKDKNDYVIITEPTDTNHIYLGHRGVYWFKVTTHGRIAHGSMPHLGVSAIDHLTDFLHGVTHELKPKLATRKTEVPVQPPKSRYASINVNAVFGGQPEEGTQTPCVADRSGAIFDRRFLSEESFDQVRGEISEMLEKYRSANPEFKYTLEDLMVVHPVQTDRSCDLVQTLSGCIQQVAGTEAVFAASPGTYDQKHVVRIANVAQCVAYGPGLLAQAHLPDEYCRIDDIVTSAKVMALTAVQLLGVE</sequence>
<evidence type="ECO:0000256" key="4">
    <source>
        <dbReference type="ARBA" id="ARBA00022723"/>
    </source>
</evidence>
<dbReference type="Proteomes" id="UP000292958">
    <property type="component" value="Unassembled WGS sequence"/>
</dbReference>
<feature type="domain" description="Peptidase M20 dimerisation" evidence="8">
    <location>
        <begin position="205"/>
        <end position="320"/>
    </location>
</feature>
<comment type="cofactor">
    <cofactor evidence="2">
        <name>Zn(2+)</name>
        <dbReference type="ChEBI" id="CHEBI:29105"/>
    </cofactor>
</comment>
<dbReference type="SUPFAM" id="SSF55031">
    <property type="entry name" value="Bacterial exopeptidase dimerisation domain"/>
    <property type="match status" value="1"/>
</dbReference>
<dbReference type="Pfam" id="PF07687">
    <property type="entry name" value="M20_dimer"/>
    <property type="match status" value="1"/>
</dbReference>
<protein>
    <submittedName>
        <fullName evidence="9">Succinyl-diaminopimelate desuccinylase</fullName>
    </submittedName>
</protein>
<evidence type="ECO:0000256" key="2">
    <source>
        <dbReference type="ARBA" id="ARBA00001947"/>
    </source>
</evidence>
<comment type="caution">
    <text evidence="9">The sequence shown here is derived from an EMBL/GenBank/DDBJ whole genome shotgun (WGS) entry which is preliminary data.</text>
</comment>
<dbReference type="InterPro" id="IPR036264">
    <property type="entry name" value="Bact_exopeptidase_dim_dom"/>
</dbReference>
<keyword evidence="6" id="KW-0862">Zinc</keyword>
<keyword evidence="5" id="KW-0378">Hydrolase</keyword>
<dbReference type="RefSeq" id="WP_130419890.1">
    <property type="nucleotide sequence ID" value="NZ_SHKW01000001.1"/>
</dbReference>
<evidence type="ECO:0000256" key="6">
    <source>
        <dbReference type="ARBA" id="ARBA00022833"/>
    </source>
</evidence>
<dbReference type="PANTHER" id="PTHR43808">
    <property type="entry name" value="ACETYLORNITHINE DEACETYLASE"/>
    <property type="match status" value="1"/>
</dbReference>
<dbReference type="InterPro" id="IPR010182">
    <property type="entry name" value="ArgE/DapE"/>
</dbReference>
<dbReference type="Gene3D" id="3.40.630.10">
    <property type="entry name" value="Zn peptidases"/>
    <property type="match status" value="2"/>
</dbReference>
<organism evidence="9 10">
    <name type="scientific">Edaphobacter modestus</name>
    <dbReference type="NCBI Taxonomy" id="388466"/>
    <lineage>
        <taxon>Bacteria</taxon>
        <taxon>Pseudomonadati</taxon>
        <taxon>Acidobacteriota</taxon>
        <taxon>Terriglobia</taxon>
        <taxon>Terriglobales</taxon>
        <taxon>Acidobacteriaceae</taxon>
        <taxon>Edaphobacter</taxon>
    </lineage>
</organism>
<reference evidence="9 10" key="1">
    <citation type="submission" date="2019-02" db="EMBL/GenBank/DDBJ databases">
        <title>Genomic Encyclopedia of Archaeal and Bacterial Type Strains, Phase II (KMG-II): from individual species to whole genera.</title>
        <authorList>
            <person name="Goeker M."/>
        </authorList>
    </citation>
    <scope>NUCLEOTIDE SEQUENCE [LARGE SCALE GENOMIC DNA]</scope>
    <source>
        <strain evidence="9 10">DSM 18101</strain>
    </source>
</reference>